<evidence type="ECO:0000259" key="1">
    <source>
        <dbReference type="PROSITE" id="PS50146"/>
    </source>
</evidence>
<dbReference type="PROSITE" id="PS50146">
    <property type="entry name" value="DAGK"/>
    <property type="match status" value="1"/>
</dbReference>
<dbReference type="GO" id="GO:0016301">
    <property type="term" value="F:kinase activity"/>
    <property type="evidence" value="ECO:0007669"/>
    <property type="project" value="UniProtKB-KW"/>
</dbReference>
<evidence type="ECO:0000313" key="2">
    <source>
        <dbReference type="EMBL" id="MFN0290537.1"/>
    </source>
</evidence>
<keyword evidence="2" id="KW-0808">Transferase</keyword>
<dbReference type="SMART" id="SM00046">
    <property type="entry name" value="DAGKc"/>
    <property type="match status" value="1"/>
</dbReference>
<dbReference type="InterPro" id="IPR017438">
    <property type="entry name" value="ATP-NAD_kinase_N"/>
</dbReference>
<dbReference type="EMBL" id="SRMP02000003">
    <property type="protein sequence ID" value="MFN0290537.1"/>
    <property type="molecule type" value="Genomic_DNA"/>
</dbReference>
<keyword evidence="2" id="KW-0418">Kinase</keyword>
<sequence>MTNKQTKLRLLFVVNRGSGDKDTSLSEQIINFFSDSDIAIEIFELPRKCNVEQVTKAIQKIKADRVIAVGGDGTLKLVAECLLNTEIPIGVIPAGSANGMAKELGIPLNFEEALAVAANGTPKKIHATMVNDELCIHLSDIGFNAYLVKKFDELPTRGMLTYAKSAWHAFWNHRKMQVQFKVADRQIKTKAAMVVIANATKYGTGFNINPDGKLDDDVFEIILIKEYDVMEILKIWISKLPWNPKKIESFHASEVQITTKYKAHFQVDGEYLGKTNKVEAKILPNAINVIVPLVDNET</sequence>
<dbReference type="Gene3D" id="2.60.200.40">
    <property type="match status" value="1"/>
</dbReference>
<gene>
    <name evidence="2" type="ORF">E5L68_004000</name>
</gene>
<accession>A0ABW9JDP9</accession>
<dbReference type="InterPro" id="IPR045540">
    <property type="entry name" value="YegS/DAGK_C"/>
</dbReference>
<evidence type="ECO:0000313" key="3">
    <source>
        <dbReference type="Proteomes" id="UP001517367"/>
    </source>
</evidence>
<organism evidence="2 3">
    <name type="scientific">Pedobacter helvus</name>
    <dbReference type="NCBI Taxonomy" id="2563444"/>
    <lineage>
        <taxon>Bacteria</taxon>
        <taxon>Pseudomonadati</taxon>
        <taxon>Bacteroidota</taxon>
        <taxon>Sphingobacteriia</taxon>
        <taxon>Sphingobacteriales</taxon>
        <taxon>Sphingobacteriaceae</taxon>
        <taxon>Pedobacter</taxon>
    </lineage>
</organism>
<dbReference type="Pfam" id="PF19279">
    <property type="entry name" value="YegS_C"/>
    <property type="match status" value="1"/>
</dbReference>
<dbReference type="PANTHER" id="PTHR30492:SF0">
    <property type="entry name" value="METHYLGLYOXAL SYNTHASE"/>
    <property type="match status" value="1"/>
</dbReference>
<dbReference type="InterPro" id="IPR016064">
    <property type="entry name" value="NAD/diacylglycerol_kinase_sf"/>
</dbReference>
<dbReference type="SUPFAM" id="SSF111331">
    <property type="entry name" value="NAD kinase/diacylglycerol kinase-like"/>
    <property type="match status" value="1"/>
</dbReference>
<proteinExistence type="predicted"/>
<dbReference type="InterPro" id="IPR004363">
    <property type="entry name" value="Methylgl_synth"/>
</dbReference>
<dbReference type="InterPro" id="IPR005218">
    <property type="entry name" value="Diacylglycerol/lipid_kinase"/>
</dbReference>
<dbReference type="EC" id="2.7.1.-" evidence="2"/>
<dbReference type="Proteomes" id="UP001517367">
    <property type="component" value="Unassembled WGS sequence"/>
</dbReference>
<feature type="domain" description="DAGKc" evidence="1">
    <location>
        <begin position="62"/>
        <end position="134"/>
    </location>
</feature>
<dbReference type="PANTHER" id="PTHR30492">
    <property type="entry name" value="METHYLGLYOXAL SYNTHASE"/>
    <property type="match status" value="1"/>
</dbReference>
<keyword evidence="3" id="KW-1185">Reference proteome</keyword>
<reference evidence="2 3" key="1">
    <citation type="submission" date="2024-12" db="EMBL/GenBank/DDBJ databases">
        <authorList>
            <person name="Hu S."/>
        </authorList>
    </citation>
    <scope>NUCLEOTIDE SEQUENCE [LARGE SCALE GENOMIC DNA]</scope>
    <source>
        <strain evidence="2 3">P-25</strain>
    </source>
</reference>
<protein>
    <submittedName>
        <fullName evidence="2">Diacylglycerol/lipid kinase family protein</fullName>
        <ecNumber evidence="2">2.7.1.-</ecNumber>
    </submittedName>
</protein>
<dbReference type="NCBIfam" id="TIGR00147">
    <property type="entry name" value="YegS/Rv2252/BmrU family lipid kinase"/>
    <property type="match status" value="1"/>
</dbReference>
<dbReference type="RefSeq" id="WP_138729761.1">
    <property type="nucleotide sequence ID" value="NZ_SRMP02000003.1"/>
</dbReference>
<dbReference type="InterPro" id="IPR001206">
    <property type="entry name" value="Diacylglycerol_kinase_cat_dom"/>
</dbReference>
<dbReference type="Gene3D" id="3.40.50.10330">
    <property type="entry name" value="Probable inorganic polyphosphate/atp-NAD kinase, domain 1"/>
    <property type="match status" value="1"/>
</dbReference>
<dbReference type="Pfam" id="PF00781">
    <property type="entry name" value="DAGK_cat"/>
    <property type="match status" value="1"/>
</dbReference>
<name>A0ABW9JDP9_9SPHI</name>
<comment type="caution">
    <text evidence="2">The sequence shown here is derived from an EMBL/GenBank/DDBJ whole genome shotgun (WGS) entry which is preliminary data.</text>
</comment>